<keyword evidence="10" id="KW-0249">Electron transport</keyword>
<dbReference type="GO" id="GO:0000035">
    <property type="term" value="F:acyl binding"/>
    <property type="evidence" value="ECO:0007669"/>
    <property type="project" value="TreeGrafter"/>
</dbReference>
<dbReference type="PANTHER" id="PTHR20863:SF28">
    <property type="entry name" value="ACYL CARRIER PROTEIN, MITOCHONDRIAL"/>
    <property type="match status" value="1"/>
</dbReference>
<dbReference type="SUPFAM" id="SSF47336">
    <property type="entry name" value="ACP-like"/>
    <property type="match status" value="1"/>
</dbReference>
<evidence type="ECO:0000256" key="3">
    <source>
        <dbReference type="ARBA" id="ARBA00010930"/>
    </source>
</evidence>
<dbReference type="RefSeq" id="XP_009496647.1">
    <property type="nucleotide sequence ID" value="XM_009498372.1"/>
</dbReference>
<comment type="pathway">
    <text evidence="2">Lipid metabolism; fatty acid biosynthesis.</text>
</comment>
<dbReference type="PROSITE" id="PS50075">
    <property type="entry name" value="CARRIER"/>
    <property type="match status" value="1"/>
</dbReference>
<evidence type="ECO:0000256" key="12">
    <source>
        <dbReference type="ARBA" id="ARBA00023128"/>
    </source>
</evidence>
<keyword evidence="5 14" id="KW-0596">Phosphopantetheine</keyword>
<name>A0A058Z4N2_FONAL</name>
<dbReference type="PANTHER" id="PTHR20863">
    <property type="entry name" value="ACYL CARRIER PROTEIN"/>
    <property type="match status" value="1"/>
</dbReference>
<dbReference type="GeneID" id="20529216"/>
<dbReference type="GO" id="GO:0000036">
    <property type="term" value="F:acyl carrier activity"/>
    <property type="evidence" value="ECO:0007669"/>
    <property type="project" value="TreeGrafter"/>
</dbReference>
<evidence type="ECO:0000256" key="14">
    <source>
        <dbReference type="RuleBase" id="RU000722"/>
    </source>
</evidence>
<keyword evidence="13 14" id="KW-0275">Fatty acid biosynthesis</keyword>
<dbReference type="Gene3D" id="1.10.1200.10">
    <property type="entry name" value="ACP-like"/>
    <property type="match status" value="1"/>
</dbReference>
<dbReference type="HAMAP" id="MF_01217">
    <property type="entry name" value="Acyl_carrier"/>
    <property type="match status" value="1"/>
</dbReference>
<dbReference type="GO" id="GO:0005739">
    <property type="term" value="C:mitochondrion"/>
    <property type="evidence" value="ECO:0007669"/>
    <property type="project" value="UniProtKB-SubCell"/>
</dbReference>
<comment type="subcellular location">
    <subcellularLocation>
        <location evidence="1">Mitochondrion</location>
    </subcellularLocation>
</comment>
<dbReference type="STRING" id="691883.A0A058Z4N2"/>
<evidence type="ECO:0000256" key="2">
    <source>
        <dbReference type="ARBA" id="ARBA00005194"/>
    </source>
</evidence>
<accession>A0A058Z4N2</accession>
<gene>
    <name evidence="16" type="ORF">H696_04491</name>
</gene>
<evidence type="ECO:0000256" key="4">
    <source>
        <dbReference type="ARBA" id="ARBA00022448"/>
    </source>
</evidence>
<keyword evidence="8" id="KW-0276">Fatty acid metabolism</keyword>
<dbReference type="NCBIfam" id="NF002148">
    <property type="entry name" value="PRK00982.1-2"/>
    <property type="match status" value="1"/>
</dbReference>
<evidence type="ECO:0000313" key="16">
    <source>
        <dbReference type="EMBL" id="KCV69076.1"/>
    </source>
</evidence>
<keyword evidence="17" id="KW-1185">Reference proteome</keyword>
<evidence type="ECO:0000256" key="6">
    <source>
        <dbReference type="ARBA" id="ARBA00022516"/>
    </source>
</evidence>
<keyword evidence="11" id="KW-0443">Lipid metabolism</keyword>
<dbReference type="InterPro" id="IPR003231">
    <property type="entry name" value="ACP"/>
</dbReference>
<evidence type="ECO:0000256" key="5">
    <source>
        <dbReference type="ARBA" id="ARBA00022450"/>
    </source>
</evidence>
<evidence type="ECO:0000256" key="7">
    <source>
        <dbReference type="ARBA" id="ARBA00022553"/>
    </source>
</evidence>
<evidence type="ECO:0000256" key="8">
    <source>
        <dbReference type="ARBA" id="ARBA00022832"/>
    </source>
</evidence>
<organism evidence="16">
    <name type="scientific">Fonticula alba</name>
    <name type="common">Slime mold</name>
    <dbReference type="NCBI Taxonomy" id="691883"/>
    <lineage>
        <taxon>Eukaryota</taxon>
        <taxon>Rotosphaerida</taxon>
        <taxon>Fonticulaceae</taxon>
        <taxon>Fonticula</taxon>
    </lineage>
</organism>
<evidence type="ECO:0000256" key="9">
    <source>
        <dbReference type="ARBA" id="ARBA00022946"/>
    </source>
</evidence>
<reference evidence="16" key="1">
    <citation type="submission" date="2013-04" db="EMBL/GenBank/DDBJ databases">
        <title>The Genome Sequence of Fonticula alba ATCC 38817.</title>
        <authorList>
            <consortium name="The Broad Institute Genomics Platform"/>
            <person name="Russ C."/>
            <person name="Cuomo C."/>
            <person name="Burger G."/>
            <person name="Gray M.W."/>
            <person name="Holland P.W.H."/>
            <person name="King N."/>
            <person name="Lang F.B.F."/>
            <person name="Roger A.J."/>
            <person name="Ruiz-Trillo I."/>
            <person name="Brown M."/>
            <person name="Walker B."/>
            <person name="Young S."/>
            <person name="Zeng Q."/>
            <person name="Gargeya S."/>
            <person name="Fitzgerald M."/>
            <person name="Haas B."/>
            <person name="Abouelleil A."/>
            <person name="Allen A.W."/>
            <person name="Alvarado L."/>
            <person name="Arachchi H.M."/>
            <person name="Berlin A.M."/>
            <person name="Chapman S.B."/>
            <person name="Gainer-Dewar J."/>
            <person name="Goldberg J."/>
            <person name="Griggs A."/>
            <person name="Gujja S."/>
            <person name="Hansen M."/>
            <person name="Howarth C."/>
            <person name="Imamovic A."/>
            <person name="Ireland A."/>
            <person name="Larimer J."/>
            <person name="McCowan C."/>
            <person name="Murphy C."/>
            <person name="Pearson M."/>
            <person name="Poon T.W."/>
            <person name="Priest M."/>
            <person name="Roberts A."/>
            <person name="Saif S."/>
            <person name="Shea T."/>
            <person name="Sisk P."/>
            <person name="Sykes S."/>
            <person name="Wortman J."/>
            <person name="Nusbaum C."/>
            <person name="Birren B."/>
        </authorList>
    </citation>
    <scope>NUCLEOTIDE SEQUENCE [LARGE SCALE GENOMIC DNA]</scope>
    <source>
        <strain evidence="16">ATCC 38817</strain>
    </source>
</reference>
<keyword evidence="7" id="KW-0597">Phosphoprotein</keyword>
<dbReference type="FunFam" id="1.10.1200.10:FF:000003">
    <property type="entry name" value="Acyl carrier protein"/>
    <property type="match status" value="1"/>
</dbReference>
<keyword evidence="6 14" id="KW-0444">Lipid biosynthesis</keyword>
<dbReference type="AlphaFoldDB" id="A0A058Z4N2"/>
<dbReference type="OrthoDB" id="448946at2759"/>
<keyword evidence="12" id="KW-0496">Mitochondrion</keyword>
<sequence length="118" mass="12677">MYSIAAYSSIRRAGFGFRGAAALPQLFSRAYGAAAGLTHDEVESRVMNTVGSFGKIQPEQVSTSSHFVTDLGLDSLDVVDLVLELEAEFNIEIPDADAEKILCVNSAIKYIANNPNAH</sequence>
<feature type="domain" description="Carrier" evidence="15">
    <location>
        <begin position="40"/>
        <end position="115"/>
    </location>
</feature>
<dbReference type="NCBIfam" id="TIGR00517">
    <property type="entry name" value="acyl_carrier"/>
    <property type="match status" value="1"/>
</dbReference>
<dbReference type="Pfam" id="PF00550">
    <property type="entry name" value="PP-binding"/>
    <property type="match status" value="1"/>
</dbReference>
<dbReference type="Proteomes" id="UP000030693">
    <property type="component" value="Unassembled WGS sequence"/>
</dbReference>
<protein>
    <recommendedName>
        <fullName evidence="14">Acyl carrier protein</fullName>
    </recommendedName>
</protein>
<evidence type="ECO:0000256" key="1">
    <source>
        <dbReference type="ARBA" id="ARBA00004173"/>
    </source>
</evidence>
<dbReference type="InterPro" id="IPR036736">
    <property type="entry name" value="ACP-like_sf"/>
</dbReference>
<proteinExistence type="inferred from homology"/>
<evidence type="ECO:0000313" key="17">
    <source>
        <dbReference type="Proteomes" id="UP000030693"/>
    </source>
</evidence>
<keyword evidence="4" id="KW-0813">Transport</keyword>
<dbReference type="OMA" id="RFKTPRD"/>
<evidence type="ECO:0000256" key="13">
    <source>
        <dbReference type="ARBA" id="ARBA00023160"/>
    </source>
</evidence>
<comment type="similarity">
    <text evidence="3">Belongs to the acyl carrier protein (ACP) family.</text>
</comment>
<keyword evidence="9" id="KW-0809">Transit peptide</keyword>
<evidence type="ECO:0000259" key="15">
    <source>
        <dbReference type="PROSITE" id="PS50075"/>
    </source>
</evidence>
<dbReference type="EMBL" id="KB932207">
    <property type="protein sequence ID" value="KCV69076.1"/>
    <property type="molecule type" value="Genomic_DNA"/>
</dbReference>
<dbReference type="eggNOG" id="KOG1748">
    <property type="taxonomic scope" value="Eukaryota"/>
</dbReference>
<evidence type="ECO:0000256" key="10">
    <source>
        <dbReference type="ARBA" id="ARBA00022982"/>
    </source>
</evidence>
<dbReference type="InterPro" id="IPR009081">
    <property type="entry name" value="PP-bd_ACP"/>
</dbReference>
<comment type="function">
    <text evidence="14">Carrier of the growing fatty acid chain in fatty acid biosynthesis.</text>
</comment>
<evidence type="ECO:0000256" key="11">
    <source>
        <dbReference type="ARBA" id="ARBA00023098"/>
    </source>
</evidence>